<comment type="caution">
    <text evidence="12">The sequence shown here is derived from an EMBL/GenBank/DDBJ whole genome shotgun (WGS) entry which is preliminary data.</text>
</comment>
<protein>
    <recommendedName>
        <fullName evidence="14">Major facilitator protein</fullName>
    </recommendedName>
</protein>
<dbReference type="OrthoDB" id="19932at2759"/>
<feature type="transmembrane region" description="Helical" evidence="8">
    <location>
        <begin position="547"/>
        <end position="572"/>
    </location>
</feature>
<organism evidence="12 13">
    <name type="scientific">Naganishia liquefaciens</name>
    <dbReference type="NCBI Taxonomy" id="104408"/>
    <lineage>
        <taxon>Eukaryota</taxon>
        <taxon>Fungi</taxon>
        <taxon>Dikarya</taxon>
        <taxon>Basidiomycota</taxon>
        <taxon>Agaricomycotina</taxon>
        <taxon>Tremellomycetes</taxon>
        <taxon>Filobasidiales</taxon>
        <taxon>Filobasidiaceae</taxon>
        <taxon>Naganishia</taxon>
    </lineage>
</organism>
<dbReference type="PANTHER" id="PTHR21229:SF1">
    <property type="entry name" value="GH17801P"/>
    <property type="match status" value="1"/>
</dbReference>
<evidence type="ECO:0000259" key="10">
    <source>
        <dbReference type="Pfam" id="PF06814"/>
    </source>
</evidence>
<dbReference type="AlphaFoldDB" id="A0A8H3YBW7"/>
<comment type="subcellular location">
    <subcellularLocation>
        <location evidence="1">Membrane</location>
        <topology evidence="1">Multi-pass membrane protein</topology>
    </subcellularLocation>
</comment>
<evidence type="ECO:0000256" key="1">
    <source>
        <dbReference type="ARBA" id="ARBA00004141"/>
    </source>
</evidence>
<feature type="transmembrane region" description="Helical" evidence="8">
    <location>
        <begin position="410"/>
        <end position="432"/>
    </location>
</feature>
<dbReference type="PROSITE" id="PS51257">
    <property type="entry name" value="PROKAR_LIPOPROTEIN"/>
    <property type="match status" value="1"/>
</dbReference>
<keyword evidence="13" id="KW-1185">Reference proteome</keyword>
<dbReference type="InterPro" id="IPR053938">
    <property type="entry name" value="PTM1-like_N"/>
</dbReference>
<feature type="chain" id="PRO_5034272329" description="Major facilitator protein" evidence="9">
    <location>
        <begin position="24"/>
        <end position="762"/>
    </location>
</feature>
<feature type="transmembrane region" description="Helical" evidence="8">
    <location>
        <begin position="633"/>
        <end position="654"/>
    </location>
</feature>
<evidence type="ECO:0000256" key="3">
    <source>
        <dbReference type="ARBA" id="ARBA00022692"/>
    </source>
</evidence>
<feature type="transmembrane region" description="Helical" evidence="8">
    <location>
        <begin position="593"/>
        <end position="613"/>
    </location>
</feature>
<feature type="compositionally biased region" description="Basic and acidic residues" evidence="7">
    <location>
        <begin position="749"/>
        <end position="762"/>
    </location>
</feature>
<feature type="compositionally biased region" description="Low complexity" evidence="7">
    <location>
        <begin position="309"/>
        <end position="331"/>
    </location>
</feature>
<dbReference type="Proteomes" id="UP000620104">
    <property type="component" value="Unassembled WGS sequence"/>
</dbReference>
<feature type="transmembrane region" description="Helical" evidence="8">
    <location>
        <begin position="444"/>
        <end position="465"/>
    </location>
</feature>
<feature type="compositionally biased region" description="Acidic residues" evidence="7">
    <location>
        <begin position="135"/>
        <end position="157"/>
    </location>
</feature>
<feature type="transmembrane region" description="Helical" evidence="8">
    <location>
        <begin position="477"/>
        <end position="506"/>
    </location>
</feature>
<evidence type="ECO:0008006" key="14">
    <source>
        <dbReference type="Google" id="ProtNLM"/>
    </source>
</evidence>
<dbReference type="GO" id="GO:0016020">
    <property type="term" value="C:membrane"/>
    <property type="evidence" value="ECO:0007669"/>
    <property type="project" value="UniProtKB-SubCell"/>
</dbReference>
<dbReference type="Pfam" id="PF21902">
    <property type="entry name" value="PTM1-like_N"/>
    <property type="match status" value="1"/>
</dbReference>
<dbReference type="InterPro" id="IPR053937">
    <property type="entry name" value="GOST_TM"/>
</dbReference>
<evidence type="ECO:0000259" key="11">
    <source>
        <dbReference type="Pfam" id="PF21902"/>
    </source>
</evidence>
<feature type="region of interest" description="Disordered" evidence="7">
    <location>
        <begin position="681"/>
        <end position="762"/>
    </location>
</feature>
<accession>A0A8H3YBW7</accession>
<dbReference type="PANTHER" id="PTHR21229">
    <property type="entry name" value="LUNG SEVEN TRANSMEMBRANE RECEPTOR"/>
    <property type="match status" value="1"/>
</dbReference>
<evidence type="ECO:0000313" key="13">
    <source>
        <dbReference type="Proteomes" id="UP000620104"/>
    </source>
</evidence>
<keyword evidence="6 8" id="KW-0472">Membrane</keyword>
<proteinExistence type="inferred from homology"/>
<feature type="signal peptide" evidence="9">
    <location>
        <begin position="1"/>
        <end position="23"/>
    </location>
</feature>
<dbReference type="Pfam" id="PF06814">
    <property type="entry name" value="GOST_TM"/>
    <property type="match status" value="1"/>
</dbReference>
<keyword evidence="4 9" id="KW-0732">Signal</keyword>
<feature type="domain" description="PTM1-like N-terminal" evidence="11">
    <location>
        <begin position="35"/>
        <end position="109"/>
    </location>
</feature>
<evidence type="ECO:0000256" key="5">
    <source>
        <dbReference type="ARBA" id="ARBA00022989"/>
    </source>
</evidence>
<keyword evidence="3 8" id="KW-0812">Transmembrane</keyword>
<reference evidence="12" key="1">
    <citation type="submission" date="2020-07" db="EMBL/GenBank/DDBJ databases">
        <title>Draft Genome Sequence of a Deep-Sea Yeast, Naganishia (Cryptococcus) liquefaciens strain N6.</title>
        <authorList>
            <person name="Han Y.W."/>
            <person name="Kajitani R."/>
            <person name="Morimoto H."/>
            <person name="Parhat M."/>
            <person name="Tsubouchi H."/>
            <person name="Bakenova O."/>
            <person name="Ogata M."/>
            <person name="Argunhan B."/>
            <person name="Aoki R."/>
            <person name="Kajiwara S."/>
            <person name="Itoh T."/>
            <person name="Iwasaki H."/>
        </authorList>
    </citation>
    <scope>NUCLEOTIDE SEQUENCE</scope>
    <source>
        <strain evidence="12">N6</strain>
    </source>
</reference>
<evidence type="ECO:0000256" key="6">
    <source>
        <dbReference type="ARBA" id="ARBA00023136"/>
    </source>
</evidence>
<evidence type="ECO:0000256" key="2">
    <source>
        <dbReference type="ARBA" id="ARBA00007883"/>
    </source>
</evidence>
<keyword evidence="5 8" id="KW-1133">Transmembrane helix</keyword>
<name>A0A8H3YBW7_9TREE</name>
<dbReference type="InterPro" id="IPR009637">
    <property type="entry name" value="GPR107/GPR108-like"/>
</dbReference>
<feature type="domain" description="GOST seven transmembrane" evidence="10">
    <location>
        <begin position="408"/>
        <end position="660"/>
    </location>
</feature>
<dbReference type="GO" id="GO:0042147">
    <property type="term" value="P:retrograde transport, endosome to Golgi"/>
    <property type="evidence" value="ECO:0007669"/>
    <property type="project" value="TreeGrafter"/>
</dbReference>
<feature type="compositionally biased region" description="Basic and acidic residues" evidence="7">
    <location>
        <begin position="732"/>
        <end position="741"/>
    </location>
</feature>
<gene>
    <name evidence="12" type="ORF">NliqN6_0052</name>
</gene>
<feature type="region of interest" description="Disordered" evidence="7">
    <location>
        <begin position="309"/>
        <end position="334"/>
    </location>
</feature>
<evidence type="ECO:0000256" key="7">
    <source>
        <dbReference type="SAM" id="MobiDB-lite"/>
    </source>
</evidence>
<feature type="transmembrane region" description="Helical" evidence="8">
    <location>
        <begin position="518"/>
        <end position="535"/>
    </location>
</feature>
<feature type="region of interest" description="Disordered" evidence="7">
    <location>
        <begin position="132"/>
        <end position="178"/>
    </location>
</feature>
<evidence type="ECO:0000256" key="9">
    <source>
        <dbReference type="SAM" id="SignalP"/>
    </source>
</evidence>
<sequence>MPSLVRACAVLALGVSCLRSAAGYRVDIQDTDEVREVCSGMFGGKSAYIDVTFDPTSSGQVALVIYEWADVAYLGAETPDETKTYICTTSAVRSGLCTKSELGAFIATLPQGKTLNDTSIFTTGLRFDSSSFPVYEDEPSYDDVDDAEESPSYDDEPVASSTTSAHSAKPTAIEEPIDMNMDEAEEAELEQELETELMEELLEAEGKVEDAEFAAEEAVYEGRPVERRSHGGIPSLRIGFAGAGGKRRLTKRQIADEFGLEDLGMADSGDSDDAEAIEEIIQEMEDAEAAQAAQEAEEEMADDYVEVMPTSTSSYTRPTPSSKRPSSGLSSATLEGSSNVVPVYNGPITYAVPKTGYYCVGVVPVTLVNSKKRSTAQIEARQAEHAEYSGSVLFKNVFQGELPAAEYPKIGFYGFLSFVYAVLAAGWGFLCFQNRRELLPMQYYISGTIVFLVMEMLANFGYYRYINKNGGGSGSMAFLFVVAALNAARNSLSFFLLLIVSMGLSVVTPSLGPIMNRVRLLTALHFVFGVLYAIGTVRVEIESASLFLVLFMIFPLALTLTAFLMWTIISLNGTITHLAARKQRHKLQMFKRLYRILMISVIAVAAFFVISSLSLSNRLDEDYAPRNWKYRWVLLDASLALIYLGAFSAIAWLWRPSRDNVRFAMSQELAQDEHDADDYEFGSLENRPVQHDNDYDDMDEERRGFIPNGEQDGYNKGENVVFALEDEDSDEERGRGGFRDEEAAEAEGDVGRTREREKGKLD</sequence>
<evidence type="ECO:0000256" key="8">
    <source>
        <dbReference type="SAM" id="Phobius"/>
    </source>
</evidence>
<evidence type="ECO:0000256" key="4">
    <source>
        <dbReference type="ARBA" id="ARBA00022729"/>
    </source>
</evidence>
<dbReference type="GO" id="GO:0005829">
    <property type="term" value="C:cytosol"/>
    <property type="evidence" value="ECO:0007669"/>
    <property type="project" value="GOC"/>
</dbReference>
<dbReference type="EMBL" id="BLZA01000002">
    <property type="protein sequence ID" value="GHJ83650.1"/>
    <property type="molecule type" value="Genomic_DNA"/>
</dbReference>
<dbReference type="GO" id="GO:0005794">
    <property type="term" value="C:Golgi apparatus"/>
    <property type="evidence" value="ECO:0007669"/>
    <property type="project" value="TreeGrafter"/>
</dbReference>
<comment type="similarity">
    <text evidence="2">Belongs to the LU7TM family.</text>
</comment>
<evidence type="ECO:0000313" key="12">
    <source>
        <dbReference type="EMBL" id="GHJ83650.1"/>
    </source>
</evidence>